<dbReference type="InterPro" id="IPR036390">
    <property type="entry name" value="WH_DNA-bd_sf"/>
</dbReference>
<dbReference type="InterPro" id="IPR037171">
    <property type="entry name" value="NagB/RpiA_transferase-like"/>
</dbReference>
<keyword evidence="3" id="KW-0804">Transcription</keyword>
<dbReference type="SMART" id="SM01134">
    <property type="entry name" value="DeoRC"/>
    <property type="match status" value="1"/>
</dbReference>
<name>A0A9X1S2Z3_9MICO</name>
<organism evidence="5 6">
    <name type="scientific">Microbacterium allomyrinae</name>
    <dbReference type="NCBI Taxonomy" id="2830666"/>
    <lineage>
        <taxon>Bacteria</taxon>
        <taxon>Bacillati</taxon>
        <taxon>Actinomycetota</taxon>
        <taxon>Actinomycetes</taxon>
        <taxon>Micrococcales</taxon>
        <taxon>Microbacteriaceae</taxon>
        <taxon>Microbacterium</taxon>
    </lineage>
</organism>
<dbReference type="InterPro" id="IPR014036">
    <property type="entry name" value="DeoR-like_C"/>
</dbReference>
<feature type="domain" description="HTH deoR-type" evidence="4">
    <location>
        <begin position="10"/>
        <end position="65"/>
    </location>
</feature>
<dbReference type="InterPro" id="IPR050313">
    <property type="entry name" value="Carb_Metab_HTH_regulators"/>
</dbReference>
<dbReference type="AlphaFoldDB" id="A0A9X1S2Z3"/>
<evidence type="ECO:0000259" key="4">
    <source>
        <dbReference type="PROSITE" id="PS51000"/>
    </source>
</evidence>
<dbReference type="SMART" id="SM00420">
    <property type="entry name" value="HTH_DEOR"/>
    <property type="match status" value="1"/>
</dbReference>
<dbReference type="Pfam" id="PF08220">
    <property type="entry name" value="HTH_DeoR"/>
    <property type="match status" value="1"/>
</dbReference>
<evidence type="ECO:0000313" key="5">
    <source>
        <dbReference type="EMBL" id="MCC2032609.1"/>
    </source>
</evidence>
<dbReference type="RefSeq" id="WP_229384578.1">
    <property type="nucleotide sequence ID" value="NZ_JAGTTN010000003.1"/>
</dbReference>
<keyword evidence="1" id="KW-0805">Transcription regulation</keyword>
<comment type="caution">
    <text evidence="5">The sequence shown here is derived from an EMBL/GenBank/DDBJ whole genome shotgun (WGS) entry which is preliminary data.</text>
</comment>
<dbReference type="InterPro" id="IPR001034">
    <property type="entry name" value="DeoR_HTH"/>
</dbReference>
<reference evidence="5" key="1">
    <citation type="submission" date="2021-04" db="EMBL/GenBank/DDBJ databases">
        <title>Microbacterium tenobrionis sp. nov. and Microbacterium allomyrinae sp. nov., isolated from larvae of Tenobrio molitor and Allomyrina dichotoma, respectively.</title>
        <authorList>
            <person name="Lee S.D."/>
        </authorList>
    </citation>
    <scope>NUCLEOTIDE SEQUENCE</scope>
    <source>
        <strain evidence="5">BWT-G7</strain>
    </source>
</reference>
<sequence length="265" mass="29261">MARPASGSKQQERQRLIAEHILREGTVKIDGLHEQFEISFMTIHRDLDELEARGLIRKSRGWVTAMSSSVAEASDVFRQGQQEHEKAALAAAALEFIAAGQSVFLDDSTTTAQLAPLVAARAPLTIITNYLTLMNEVRQAREIALIGLGGTYMTWSSSFLGSVTTNSIRSIAADLFIMSSSAVIDDVCYHHSQQTVEVKRAMFESAARRILLLDHTKFERRALHALLAITDFDEVIVDDHTPPETVDRLRNRGISLTVAPSLSES</sequence>
<dbReference type="SUPFAM" id="SSF100950">
    <property type="entry name" value="NagB/RpiA/CoA transferase-like"/>
    <property type="match status" value="1"/>
</dbReference>
<accession>A0A9X1S2Z3</accession>
<keyword evidence="6" id="KW-1185">Reference proteome</keyword>
<dbReference type="EMBL" id="JAGTTN010000003">
    <property type="protein sequence ID" value="MCC2032609.1"/>
    <property type="molecule type" value="Genomic_DNA"/>
</dbReference>
<dbReference type="Pfam" id="PF00455">
    <property type="entry name" value="DeoRC"/>
    <property type="match status" value="1"/>
</dbReference>
<dbReference type="PROSITE" id="PS00894">
    <property type="entry name" value="HTH_DEOR_1"/>
    <property type="match status" value="1"/>
</dbReference>
<dbReference type="SUPFAM" id="SSF46785">
    <property type="entry name" value="Winged helix' DNA-binding domain"/>
    <property type="match status" value="1"/>
</dbReference>
<keyword evidence="2" id="KW-0238">DNA-binding</keyword>
<dbReference type="PANTHER" id="PTHR30363">
    <property type="entry name" value="HTH-TYPE TRANSCRIPTIONAL REGULATOR SRLR-RELATED"/>
    <property type="match status" value="1"/>
</dbReference>
<dbReference type="GO" id="GO:0003677">
    <property type="term" value="F:DNA binding"/>
    <property type="evidence" value="ECO:0007669"/>
    <property type="project" value="UniProtKB-KW"/>
</dbReference>
<dbReference type="GO" id="GO:0003700">
    <property type="term" value="F:DNA-binding transcription factor activity"/>
    <property type="evidence" value="ECO:0007669"/>
    <property type="project" value="InterPro"/>
</dbReference>
<evidence type="ECO:0000256" key="3">
    <source>
        <dbReference type="ARBA" id="ARBA00023163"/>
    </source>
</evidence>
<dbReference type="Proteomes" id="UP001139354">
    <property type="component" value="Unassembled WGS sequence"/>
</dbReference>
<evidence type="ECO:0000256" key="2">
    <source>
        <dbReference type="ARBA" id="ARBA00023125"/>
    </source>
</evidence>
<dbReference type="PROSITE" id="PS51000">
    <property type="entry name" value="HTH_DEOR_2"/>
    <property type="match status" value="1"/>
</dbReference>
<dbReference type="PANTHER" id="PTHR30363:SF44">
    <property type="entry name" value="AGA OPERON TRANSCRIPTIONAL REPRESSOR-RELATED"/>
    <property type="match status" value="1"/>
</dbReference>
<dbReference type="InterPro" id="IPR018356">
    <property type="entry name" value="Tscrpt_reg_HTH_DeoR_CS"/>
</dbReference>
<gene>
    <name evidence="5" type="ORF">KEC57_10510</name>
</gene>
<evidence type="ECO:0000313" key="6">
    <source>
        <dbReference type="Proteomes" id="UP001139354"/>
    </source>
</evidence>
<proteinExistence type="predicted"/>
<evidence type="ECO:0000256" key="1">
    <source>
        <dbReference type="ARBA" id="ARBA00023015"/>
    </source>
</evidence>
<protein>
    <submittedName>
        <fullName evidence="5">DeoR/GlpR transcriptional regulator</fullName>
    </submittedName>
</protein>